<dbReference type="AlphaFoldDB" id="A0A411YFW6"/>
<gene>
    <name evidence="3" type="ORF">ER308_11665</name>
</gene>
<evidence type="ECO:0000256" key="2">
    <source>
        <dbReference type="SAM" id="SignalP"/>
    </source>
</evidence>
<feature type="chain" id="PRO_5039252936" evidence="2">
    <location>
        <begin position="20"/>
        <end position="211"/>
    </location>
</feature>
<dbReference type="Proteomes" id="UP000291469">
    <property type="component" value="Chromosome"/>
</dbReference>
<feature type="compositionally biased region" description="Acidic residues" evidence="1">
    <location>
        <begin position="57"/>
        <end position="71"/>
    </location>
</feature>
<accession>A0A411YFW6</accession>
<protein>
    <submittedName>
        <fullName evidence="3">Uncharacterized protein</fullName>
    </submittedName>
</protein>
<evidence type="ECO:0000313" key="4">
    <source>
        <dbReference type="Proteomes" id="UP000291469"/>
    </source>
</evidence>
<dbReference type="KEGG" id="erz:ER308_11665"/>
<dbReference type="PROSITE" id="PS51257">
    <property type="entry name" value="PROKAR_LIPOPROTEIN"/>
    <property type="match status" value="1"/>
</dbReference>
<evidence type="ECO:0000256" key="1">
    <source>
        <dbReference type="SAM" id="MobiDB-lite"/>
    </source>
</evidence>
<keyword evidence="2" id="KW-0732">Signal</keyword>
<dbReference type="RefSeq" id="WP_131155151.1">
    <property type="nucleotide sequence ID" value="NZ_CP036402.1"/>
</dbReference>
<proteinExistence type="predicted"/>
<organism evidence="3 4">
    <name type="scientific">Egibacter rhizosphaerae</name>
    <dbReference type="NCBI Taxonomy" id="1670831"/>
    <lineage>
        <taxon>Bacteria</taxon>
        <taxon>Bacillati</taxon>
        <taxon>Actinomycetota</taxon>
        <taxon>Nitriliruptoria</taxon>
        <taxon>Egibacterales</taxon>
        <taxon>Egibacteraceae</taxon>
        <taxon>Egibacter</taxon>
    </lineage>
</organism>
<reference evidence="3 4" key="1">
    <citation type="submission" date="2019-01" db="EMBL/GenBank/DDBJ databases">
        <title>Egibacter rhizosphaerae EGI 80759T.</title>
        <authorList>
            <person name="Chen D.-D."/>
            <person name="Tian Y."/>
            <person name="Jiao J.-Y."/>
            <person name="Zhang X.-T."/>
            <person name="Zhang Y.-G."/>
            <person name="Zhang Y."/>
            <person name="Xiao M."/>
            <person name="Shu W.-S."/>
            <person name="Li W.-J."/>
        </authorList>
    </citation>
    <scope>NUCLEOTIDE SEQUENCE [LARGE SCALE GENOMIC DNA]</scope>
    <source>
        <strain evidence="3 4">EGI 80759</strain>
    </source>
</reference>
<keyword evidence="4" id="KW-1185">Reference proteome</keyword>
<sequence>MRRRLVFGAVFAALALLLAACGNMVESLTERAVGEALSDDEQDVDIDFDEGVTVTGEDGEQSEVSFDEESGELSFSGEDGEMTLGGGELPDEFPDEFPLPEGAEVLGQQTQRDDDGLSLSVQLAVDAPFEETAGPLRDEVEAAGWDVDEGEGHDAGETLELDGQAVEGPEADVYALAGHGFDDGVLVILDVSDDEGDSGVVLQVGFERDER</sequence>
<dbReference type="EMBL" id="CP036402">
    <property type="protein sequence ID" value="QBI20154.1"/>
    <property type="molecule type" value="Genomic_DNA"/>
</dbReference>
<name>A0A411YFW6_9ACTN</name>
<feature type="signal peptide" evidence="2">
    <location>
        <begin position="1"/>
        <end position="19"/>
    </location>
</feature>
<evidence type="ECO:0000313" key="3">
    <source>
        <dbReference type="EMBL" id="QBI20154.1"/>
    </source>
</evidence>
<feature type="region of interest" description="Disordered" evidence="1">
    <location>
        <begin position="55"/>
        <end position="89"/>
    </location>
</feature>